<dbReference type="FunCoup" id="C4R5J2">
    <property type="interactions" value="351"/>
</dbReference>
<dbReference type="PANTHER" id="PTHR32170">
    <property type="entry name" value="PROTEASOME ACTIVATOR COMPLEX SUBUNIT 4"/>
    <property type="match status" value="1"/>
</dbReference>
<feature type="region of interest" description="Disordered" evidence="5">
    <location>
        <begin position="985"/>
        <end position="1074"/>
    </location>
</feature>
<dbReference type="SMR" id="C4R5J2"/>
<evidence type="ECO:0000259" key="6">
    <source>
        <dbReference type="Pfam" id="PF11919"/>
    </source>
</evidence>
<reference evidence="9 10" key="1">
    <citation type="journal article" date="2009" name="Nat. Biotechnol.">
        <title>Genome sequence of the recombinant protein production host Pichia pastoris.</title>
        <authorList>
            <person name="De Schutter K."/>
            <person name="Lin Y.C."/>
            <person name="Tiels P."/>
            <person name="Van Hecke A."/>
            <person name="Glinka S."/>
            <person name="Weber-Lehmann J."/>
            <person name="Rouze P."/>
            <person name="Van de Peer Y."/>
            <person name="Callewaert N."/>
        </authorList>
    </citation>
    <scope>NUCLEOTIDE SEQUENCE [LARGE SCALE GENOMIC DNA]</scope>
    <source>
        <strain evidence="10">GS115 / ATCC 20864</strain>
    </source>
</reference>
<dbReference type="InterPro" id="IPR032372">
    <property type="entry name" value="Blm10_N"/>
</dbReference>
<dbReference type="eggNOG" id="KOG1851">
    <property type="taxonomic scope" value="Eukaryota"/>
</dbReference>
<dbReference type="InterPro" id="IPR035309">
    <property type="entry name" value="PSME4"/>
</dbReference>
<keyword evidence="10" id="KW-1185">Reference proteome</keyword>
<feature type="domain" description="Proteasome activator complex subunit 4 C-terminal" evidence="6">
    <location>
        <begin position="2022"/>
        <end position="2109"/>
    </location>
</feature>
<gene>
    <name evidence="9" type="ordered locus">PAS_chr3_0776</name>
</gene>
<dbReference type="GO" id="GO:0010499">
    <property type="term" value="P:proteasomal ubiquitin-independent protein catabolic process"/>
    <property type="evidence" value="ECO:0007669"/>
    <property type="project" value="TreeGrafter"/>
</dbReference>
<dbReference type="InterPro" id="IPR016024">
    <property type="entry name" value="ARM-type_fold"/>
</dbReference>
<protein>
    <submittedName>
        <fullName evidence="9">Proteosome activator subunit</fullName>
    </submittedName>
</protein>
<dbReference type="GO" id="GO:0016504">
    <property type="term" value="F:peptidase activator activity"/>
    <property type="evidence" value="ECO:0007669"/>
    <property type="project" value="InterPro"/>
</dbReference>
<evidence type="ECO:0000256" key="1">
    <source>
        <dbReference type="ARBA" id="ARBA00005739"/>
    </source>
</evidence>
<dbReference type="PANTHER" id="PTHR32170:SF3">
    <property type="entry name" value="PROTEASOME ACTIVATOR COMPLEX SUBUNIT 4"/>
    <property type="match status" value="1"/>
</dbReference>
<dbReference type="OMA" id="ECTQLVP"/>
<evidence type="ECO:0000259" key="7">
    <source>
        <dbReference type="Pfam" id="PF16507"/>
    </source>
</evidence>
<organism evidence="9 10">
    <name type="scientific">Komagataella phaffii (strain GS115 / ATCC 20864)</name>
    <name type="common">Yeast</name>
    <name type="synonym">Pichia pastoris</name>
    <dbReference type="NCBI Taxonomy" id="644223"/>
    <lineage>
        <taxon>Eukaryota</taxon>
        <taxon>Fungi</taxon>
        <taxon>Dikarya</taxon>
        <taxon>Ascomycota</taxon>
        <taxon>Saccharomycotina</taxon>
        <taxon>Pichiomycetes</taxon>
        <taxon>Pichiales</taxon>
        <taxon>Pichiaceae</taxon>
        <taxon>Komagataella</taxon>
    </lineage>
</organism>
<evidence type="ECO:0000313" key="9">
    <source>
        <dbReference type="EMBL" id="CAY70828.1"/>
    </source>
</evidence>
<dbReference type="OrthoDB" id="17907at2759"/>
<dbReference type="KEGG" id="ppa:PAS_chr3_0776"/>
<comment type="similarity">
    <text evidence="1">Belongs to the BLM10 family.</text>
</comment>
<dbReference type="STRING" id="644223.C4R5J2"/>
<keyword evidence="3" id="KW-0227">DNA damage</keyword>
<dbReference type="GO" id="GO:0070628">
    <property type="term" value="F:proteasome binding"/>
    <property type="evidence" value="ECO:0007669"/>
    <property type="project" value="InterPro"/>
</dbReference>
<name>C4R5J2_KOMPG</name>
<dbReference type="EMBL" id="FN392321">
    <property type="protein sequence ID" value="CAY70828.1"/>
    <property type="molecule type" value="Genomic_DNA"/>
</dbReference>
<dbReference type="Pfam" id="PF11919">
    <property type="entry name" value="PSME4_C"/>
    <property type="match status" value="1"/>
</dbReference>
<sequence>MPKLKHPKPLSFNNPAVGSPLKTVFSSVDLPSEEDQDDSVKILSDLEFYHLDYPNNVDFTDKGSPYFALDKPPTLYLPKKLPYAIESVHDQARYLSHIVKHLFIAINTLDFRNAIPLTAKDLHNSSSIAQESQLEYRDEENFVDNEEDDFEDDNGDIDECIEEHLLGSSTPASQVQPKSASIVSLKNWTIELLSFIKMKGIIPLDLRIKLIRTFYGINLVQGQNLQLNLYLHLFKVLCKDQKMLKNLHLPWLQLMKQLENYYPHADFNYDSGDRKQFNKLLKLATYANPFFDEKDIPEITERILSNFTSQTHHTVLVVLNSMLPIKVEREYIPTLFFIWERIPPSKSTTELVSILGKVTEEALVAIAQEDKQSLGLYGVFTQKQFETIMYHLVPSLKIYPQSTSIMHSKSSKSNTLFKAYAQIIINSITKDNYEFILDKLSTILSVMANYAHPSNPGVWSSSIAKLCHALCLQLYRRHLQETNKYPHKMKSLTALPSSIKLNGVITDKIIVKLMKVITIGTQSRNNEVVKTYTACLSLLGFINPNVVLDNVITDIYTSFDTVNSSHRLAVALKQCTVLARYMAITPVYRLHLIRLMSLFLEAIDSNDLSKSYLALQFFAATSLSVPFHDLSGQSEASDGGMLAMELTSQHVSYLESCFFSPGDHEEFPIDKELESLAVKSATSSFTLFIKQFFSQLTKLLENLPKPDPNTDNIELKIVNFIPVAIGIIFNSLSIDLFRIFAKEFLEYILENINHEITDVYLNILACIINRDAEYQVPKFYHNLIPRIKLEINENGAGKIIGSSDDISSRDRALAWYVSLLGATMENAHEELLKLADDVLEITEFIMDECTGSAALVFGPNLLTSILSTLTKSSMTEKLLIPAYLLDKIDESYWGAFQFDYKMKYLEDKNFTTFKWFLPTEETVEFAVKLLEIHVQKALKNLENLKETHQSTVFQNEFRRNVSYIGWALFGVAELFDPAFSNESDDKLENFKGRETPITVSRNETPVGSSPTGSNAKDEDSNLDCFENVPISSYKEGSKEADEDEEGSEYEVFSKENSVTPENETSLEDSPSGICPSLTSRDSKLYRCNYFFGDSKFTKESSPLYHKIHQIRLSIGESLHDICNFLIQYHEADVAAFKSLSSLFAVYICDVGVDTYIQTGKTKDSYRFLTSLYNLPRLRKPYSRPIIGERIELFHQQRLSTFGGTRIVNSIEKQLVHDLVRLSMSVYSDIGLMAQNCLLLVNKKLIGTLGTIVSGLNIVSKAIDDNDDLKIERSLSFFYLKGVRNKIQSNYVELTRYIKLLLLCLKRSNSIIYDKATHLFKAVVSAWSLPSSVCNLDFELINSIKPPSDLFVESQINILRIAKESKRKINAFHIHKLETELYNSYWENDKSWQIQYLILKLLIQIENEYEHKDFSSDVIELIINNCSNEHPLLSDLCLCSSVSIVNKFVNLSLYEHNLSNMHDVDYLVKEFTRIDTTPKKENGNNYINEYLAEVHNLESPKYFFDNKIGTNSLFWSRDLIAIKGDNLSSNELDLTPKEQELFRRLGQNVMSKEWFYNIFKTMVQGLEQNPNFRSSHVYFTVNVIQMIVNNYVPASKLCVQDIIDLIDLIYVKDEKATHVLTMELIIGLILGYKIADQKYKDIVCEQVLGRFEKIICNDLSPDTYPVWSILSWWLPQHLDVRRYPKIFKFFTDFKFENTDERSSFGTHSRLGLLKYFISSLGKRYPLNETTFDNLIGNMNSSFSKVRIQVSLILSMLTFIGIARNPSSTFQEFLVNVKNDEENVETHLGIVEPYKSALSSCFERIESLRKATIDMNSQDVARNDYIYVSKTFIKYMDSLFFTQESAAIQAKSIVPYIQFLFKLDERKDVCYLSQISPMQSYLLLPFSLSNGKPLQLVLQSLLNLHDISQDPLWHQILSILDFTKSIFYLKYLILNTEQHMELVNFVAKFLFHGNSEVRTSAAKVLSGMIQTLSDSEVEYLISNNLADYLKGLTADKKKYLKLKTKPKSSKSEDPKKDLPLLLNELHGYTLGIGSYLQAFPYISPIPPWIPQSLSILANNSVSVEGIVGKTAKDLLSTFKKTRQDTWHIDSKFFGQDQLEDLEGVLWKSYFI</sequence>
<dbReference type="InParanoid" id="C4R5J2"/>
<feature type="domain" description="Proteasome activator Blm10 middle HEAT repeats region" evidence="7">
    <location>
        <begin position="440"/>
        <end position="975"/>
    </location>
</feature>
<dbReference type="Pfam" id="PF16547">
    <property type="entry name" value="BLM10_N"/>
    <property type="match status" value="1"/>
</dbReference>
<dbReference type="GO" id="GO:0006281">
    <property type="term" value="P:DNA repair"/>
    <property type="evidence" value="ECO:0007669"/>
    <property type="project" value="UniProtKB-KW"/>
</dbReference>
<proteinExistence type="inferred from homology"/>
<dbReference type="GO" id="GO:0005829">
    <property type="term" value="C:cytosol"/>
    <property type="evidence" value="ECO:0007669"/>
    <property type="project" value="TreeGrafter"/>
</dbReference>
<evidence type="ECO:0000256" key="2">
    <source>
        <dbReference type="ARBA" id="ARBA00022737"/>
    </source>
</evidence>
<evidence type="ECO:0000256" key="3">
    <source>
        <dbReference type="ARBA" id="ARBA00022763"/>
    </source>
</evidence>
<dbReference type="GO" id="GO:0005634">
    <property type="term" value="C:nucleus"/>
    <property type="evidence" value="ECO:0007669"/>
    <property type="project" value="TreeGrafter"/>
</dbReference>
<keyword evidence="2" id="KW-0677">Repeat</keyword>
<evidence type="ECO:0000256" key="4">
    <source>
        <dbReference type="ARBA" id="ARBA00023204"/>
    </source>
</evidence>
<feature type="domain" description="Proteasome activator Blm10 N-terminal" evidence="8">
    <location>
        <begin position="41"/>
        <end position="113"/>
    </location>
</feature>
<evidence type="ECO:0000259" key="8">
    <source>
        <dbReference type="Pfam" id="PF16547"/>
    </source>
</evidence>
<evidence type="ECO:0000313" key="10">
    <source>
        <dbReference type="Proteomes" id="UP000000314"/>
    </source>
</evidence>
<dbReference type="Pfam" id="PF16507">
    <property type="entry name" value="HEAT_PSME4_mid"/>
    <property type="match status" value="1"/>
</dbReference>
<dbReference type="Proteomes" id="UP000000314">
    <property type="component" value="Chromosome 3"/>
</dbReference>
<dbReference type="HOGENOM" id="CLU_000772_0_0_1"/>
<dbReference type="GeneID" id="8200469"/>
<feature type="compositionally biased region" description="Basic and acidic residues" evidence="5">
    <location>
        <begin position="985"/>
        <end position="994"/>
    </location>
</feature>
<dbReference type="SUPFAM" id="SSF48371">
    <property type="entry name" value="ARM repeat"/>
    <property type="match status" value="1"/>
</dbReference>
<dbReference type="Gene3D" id="1.10.287.2210">
    <property type="match status" value="1"/>
</dbReference>
<evidence type="ECO:0000256" key="5">
    <source>
        <dbReference type="SAM" id="MobiDB-lite"/>
    </source>
</evidence>
<dbReference type="RefSeq" id="XP_002493007.1">
    <property type="nucleotide sequence ID" value="XM_002492962.1"/>
</dbReference>
<dbReference type="InterPro" id="IPR032430">
    <property type="entry name" value="Blm10_mid"/>
</dbReference>
<dbReference type="InterPro" id="IPR021843">
    <property type="entry name" value="PSME4_C"/>
</dbReference>
<keyword evidence="4" id="KW-0234">DNA repair</keyword>
<feature type="compositionally biased region" description="Polar residues" evidence="5">
    <location>
        <begin position="997"/>
        <end position="1014"/>
    </location>
</feature>
<accession>C4R5J2</accession>
<feature type="compositionally biased region" description="Polar residues" evidence="5">
    <location>
        <begin position="1054"/>
        <end position="1063"/>
    </location>
</feature>